<organism evidence="4 5">
    <name type="scientific">Kyrpidia spormannii</name>
    <dbReference type="NCBI Taxonomy" id="2055160"/>
    <lineage>
        <taxon>Bacteria</taxon>
        <taxon>Bacillati</taxon>
        <taxon>Bacillota</taxon>
        <taxon>Bacilli</taxon>
        <taxon>Bacillales</taxon>
        <taxon>Alicyclobacillaceae</taxon>
        <taxon>Kyrpidia</taxon>
    </lineage>
</organism>
<dbReference type="RefSeq" id="WP_100667181.1">
    <property type="nucleotide sequence ID" value="NZ_CP024955.1"/>
</dbReference>
<proteinExistence type="predicted"/>
<evidence type="ECO:0000259" key="3">
    <source>
        <dbReference type="Pfam" id="PF01551"/>
    </source>
</evidence>
<dbReference type="Pfam" id="PF01551">
    <property type="entry name" value="Peptidase_M23"/>
    <property type="match status" value="1"/>
</dbReference>
<gene>
    <name evidence="4" type="ORF">CVV65_04835</name>
</gene>
<keyword evidence="2" id="KW-0812">Transmembrane</keyword>
<evidence type="ECO:0000256" key="1">
    <source>
        <dbReference type="SAM" id="MobiDB-lite"/>
    </source>
</evidence>
<feature type="transmembrane region" description="Helical" evidence="2">
    <location>
        <begin position="107"/>
        <end position="125"/>
    </location>
</feature>
<dbReference type="EMBL" id="CP024955">
    <property type="protein sequence ID" value="ATY84357.1"/>
    <property type="molecule type" value="Genomic_DNA"/>
</dbReference>
<keyword evidence="2" id="KW-0472">Membrane</keyword>
<dbReference type="Proteomes" id="UP000231932">
    <property type="component" value="Chromosome"/>
</dbReference>
<dbReference type="SUPFAM" id="SSF51261">
    <property type="entry name" value="Duplicated hybrid motif"/>
    <property type="match status" value="1"/>
</dbReference>
<dbReference type="Gene3D" id="2.70.70.10">
    <property type="entry name" value="Glucose Permease (Domain IIA)"/>
    <property type="match status" value="1"/>
</dbReference>
<dbReference type="KEGG" id="kyr:CVV65_04835"/>
<sequence>MDWDAVKRRRMARDAEEGGRVSHRAQDELREEWPRPEVDRISESQGESESRWSARTEEFQTNFDDRLWANWEDRFWSGRREAWSRSSRRRSRWRDVRTTDGPGLGGLAWQILGAAVLVGGVYVAFHQQGALSDRVKAVAEKALTEQTNWSNVSGWMQEVAADGLAVPVAGSQGGSVWSAPLSGTVVKDYSSDHPWVVLDGVPGAAATAAGKGVVEQVGRRDPFGLYVVVNHGTRGKTLYGSLGDVVVKTGDYVYPGQALGHLSAQRPAQLLFGYIVNGRYADPHAVLDGKGR</sequence>
<evidence type="ECO:0000313" key="4">
    <source>
        <dbReference type="EMBL" id="ATY84357.1"/>
    </source>
</evidence>
<evidence type="ECO:0000313" key="5">
    <source>
        <dbReference type="Proteomes" id="UP000231932"/>
    </source>
</evidence>
<dbReference type="AlphaFoldDB" id="A0A2K8N6C5"/>
<keyword evidence="5" id="KW-1185">Reference proteome</keyword>
<accession>A0A2K8N6C5</accession>
<evidence type="ECO:0000256" key="2">
    <source>
        <dbReference type="SAM" id="Phobius"/>
    </source>
</evidence>
<feature type="domain" description="M23ase beta-sheet core" evidence="3">
    <location>
        <begin position="198"/>
        <end position="283"/>
    </location>
</feature>
<dbReference type="CDD" id="cd12797">
    <property type="entry name" value="M23_peptidase"/>
    <property type="match status" value="1"/>
</dbReference>
<dbReference type="OrthoDB" id="2373416at2"/>
<name>A0A2K8N6C5_9BACL</name>
<dbReference type="InterPro" id="IPR016047">
    <property type="entry name" value="M23ase_b-sheet_dom"/>
</dbReference>
<keyword evidence="2" id="KW-1133">Transmembrane helix</keyword>
<protein>
    <recommendedName>
        <fullName evidence="3">M23ase beta-sheet core domain-containing protein</fullName>
    </recommendedName>
</protein>
<dbReference type="InterPro" id="IPR011055">
    <property type="entry name" value="Dup_hybrid_motif"/>
</dbReference>
<feature type="region of interest" description="Disordered" evidence="1">
    <location>
        <begin position="1"/>
        <end position="54"/>
    </location>
</feature>
<reference evidence="5" key="1">
    <citation type="submission" date="2017-11" db="EMBL/GenBank/DDBJ databases">
        <title>Complete Genome Sequence of Kyrpidia sp. Strain EA-1, a thermophilic, hydrogen-oxidizing Bacterium, isolated from the Azores.</title>
        <authorList>
            <person name="Reiner J.E."/>
            <person name="Lapp C.J."/>
            <person name="Bunk B."/>
            <person name="Gescher J."/>
        </authorList>
    </citation>
    <scope>NUCLEOTIDE SEQUENCE [LARGE SCALE GENOMIC DNA]</scope>
    <source>
        <strain evidence="5">EA-1</strain>
    </source>
</reference>